<dbReference type="GO" id="GO:0004040">
    <property type="term" value="F:amidase activity"/>
    <property type="evidence" value="ECO:0007669"/>
    <property type="project" value="TreeGrafter"/>
</dbReference>
<dbReference type="InterPro" id="IPR020556">
    <property type="entry name" value="Amidase_CS"/>
</dbReference>
<dbReference type="GO" id="GO:0017064">
    <property type="term" value="F:fatty acid amide hydrolase activity"/>
    <property type="evidence" value="ECO:0007669"/>
    <property type="project" value="TreeGrafter"/>
</dbReference>
<dbReference type="InterPro" id="IPR023631">
    <property type="entry name" value="Amidase_dom"/>
</dbReference>
<organism evidence="4 5">
    <name type="scientific">Dimorphilus gyrociliatus</name>
    <dbReference type="NCBI Taxonomy" id="2664684"/>
    <lineage>
        <taxon>Eukaryota</taxon>
        <taxon>Metazoa</taxon>
        <taxon>Spiralia</taxon>
        <taxon>Lophotrochozoa</taxon>
        <taxon>Annelida</taxon>
        <taxon>Polychaeta</taxon>
        <taxon>Polychaeta incertae sedis</taxon>
        <taxon>Dinophilidae</taxon>
        <taxon>Dimorphilus</taxon>
    </lineage>
</organism>
<name>A0A7I8V7T6_9ANNE</name>
<dbReference type="OrthoDB" id="6428749at2759"/>
<dbReference type="EMBL" id="CAJFCJ010000002">
    <property type="protein sequence ID" value="CAD5112310.1"/>
    <property type="molecule type" value="Genomic_DNA"/>
</dbReference>
<protein>
    <submittedName>
        <fullName evidence="4">DgyrCDS1536</fullName>
    </submittedName>
</protein>
<sequence length="702" mass="79439">MFLIQSKDFLYPRAFSSCLINKVYLFCPTEDEDEDERFITSVNRLLQSGGGPRHLYIRCKLITKSLNFRRDRLQELIIFAQDKTLACQLLTPILTELNERNLICDRLMNSTLDYNSKVVFRLRSVNRNNFISLIIASLIRHVKLGDCYLIVSKLNGKTRFTCYENSFEKKDRLEIKLVKYNNSKNVLISCRCDPFFPLINWTDDIIDLPSQSTQNPTVYTRIKRLTPLNGEDYLFNLIIASTCLLLVPLVVGINITKEVVKRRIAWLKRPRKEGLLDAIEAQLEQLSKETQSSITSQTTRDTSSDFASIIEEELLFFYRKKLWETNNPIYGPTNLLGFSNRNPGGSSGGEAVLLSGQGSILGVGSDIGGSLRIPSHMAGTCALKLTPNRIGSRKIKGVQVGQEVVKSCYGPMARDIDTIRYFLENVLVDEYFKMDPLAYPIPFNKEMYNSTRKLKIGYYDSLNYCKSFPVVRRSIKMAKEQLEKKGYELVPFELPDVEYALSLFIISLYGDNGKSIADATEHDELSSAIKISATLCQIAKPMKYIIGYIAKLIKPDLGRAVLDLLRIRSVSGWWKHTHEANMYRNKVWDKWNSLGLDAVLCPTFPCPAVELGKFSFAASASFYTGIYNLLSCPAGSLPMTKVTAEDEMESKKYQSVTTPEKVLKDQCTSGSIGLSCSVQIVTKPFQDELCLRIMKDLEVSSA</sequence>
<evidence type="ECO:0000313" key="5">
    <source>
        <dbReference type="Proteomes" id="UP000549394"/>
    </source>
</evidence>
<accession>A0A7I8V7T6</accession>
<feature type="domain" description="Amidase" evidence="3">
    <location>
        <begin position="324"/>
        <end position="691"/>
    </location>
</feature>
<dbReference type="PANTHER" id="PTHR45847">
    <property type="entry name" value="FATTY ACID AMIDE HYDROLASE"/>
    <property type="match status" value="1"/>
</dbReference>
<dbReference type="Proteomes" id="UP000549394">
    <property type="component" value="Unassembled WGS sequence"/>
</dbReference>
<gene>
    <name evidence="4" type="ORF">DGYR_LOCUS1481</name>
</gene>
<evidence type="ECO:0000313" key="4">
    <source>
        <dbReference type="EMBL" id="CAD5112310.1"/>
    </source>
</evidence>
<keyword evidence="2" id="KW-0378">Hydrolase</keyword>
<comment type="similarity">
    <text evidence="1">Belongs to the amidase family.</text>
</comment>
<evidence type="ECO:0000259" key="3">
    <source>
        <dbReference type="Pfam" id="PF01425"/>
    </source>
</evidence>
<dbReference type="AlphaFoldDB" id="A0A7I8V7T6"/>
<dbReference type="PANTHER" id="PTHR45847:SF6">
    <property type="entry name" value="FATTY ACID AMIDE HYDROLASE"/>
    <property type="match status" value="1"/>
</dbReference>
<evidence type="ECO:0000256" key="1">
    <source>
        <dbReference type="ARBA" id="ARBA00009199"/>
    </source>
</evidence>
<evidence type="ECO:0000256" key="2">
    <source>
        <dbReference type="ARBA" id="ARBA00022801"/>
    </source>
</evidence>
<dbReference type="InterPro" id="IPR036928">
    <property type="entry name" value="AS_sf"/>
</dbReference>
<dbReference type="PROSITE" id="PS00571">
    <property type="entry name" value="AMIDASES"/>
    <property type="match status" value="1"/>
</dbReference>
<dbReference type="Gene3D" id="3.90.1300.10">
    <property type="entry name" value="Amidase signature (AS) domain"/>
    <property type="match status" value="1"/>
</dbReference>
<dbReference type="GO" id="GO:0009062">
    <property type="term" value="P:fatty acid catabolic process"/>
    <property type="evidence" value="ECO:0007669"/>
    <property type="project" value="TreeGrafter"/>
</dbReference>
<keyword evidence="5" id="KW-1185">Reference proteome</keyword>
<proteinExistence type="inferred from homology"/>
<comment type="caution">
    <text evidence="4">The sequence shown here is derived from an EMBL/GenBank/DDBJ whole genome shotgun (WGS) entry which is preliminary data.</text>
</comment>
<dbReference type="InterPro" id="IPR052096">
    <property type="entry name" value="Endocannabinoid_amidase"/>
</dbReference>
<dbReference type="Pfam" id="PF01425">
    <property type="entry name" value="Amidase"/>
    <property type="match status" value="1"/>
</dbReference>
<reference evidence="4 5" key="1">
    <citation type="submission" date="2020-08" db="EMBL/GenBank/DDBJ databases">
        <authorList>
            <person name="Hejnol A."/>
        </authorList>
    </citation>
    <scope>NUCLEOTIDE SEQUENCE [LARGE SCALE GENOMIC DNA]</scope>
</reference>
<dbReference type="SUPFAM" id="SSF75304">
    <property type="entry name" value="Amidase signature (AS) enzymes"/>
    <property type="match status" value="1"/>
</dbReference>